<dbReference type="GeneID" id="93875890"/>
<dbReference type="Pfam" id="PF01258">
    <property type="entry name" value="zf-dskA_traR"/>
    <property type="match status" value="1"/>
</dbReference>
<proteinExistence type="predicted"/>
<dbReference type="PANTHER" id="PTHR33823">
    <property type="entry name" value="RNA POLYMERASE-BINDING TRANSCRIPTION FACTOR DKSA-RELATED"/>
    <property type="match status" value="1"/>
</dbReference>
<name>A0A0H3BHI9_TREPS</name>
<feature type="domain" description="Zinc finger DksA/TraR C4-type" evidence="5">
    <location>
        <begin position="80"/>
        <end position="114"/>
    </location>
</feature>
<keyword evidence="2" id="KW-0863">Zinc-finger</keyword>
<feature type="zinc finger region" description="dksA C4-type" evidence="4">
    <location>
        <begin position="85"/>
        <end position="109"/>
    </location>
</feature>
<dbReference type="InterPro" id="IPR000962">
    <property type="entry name" value="Znf_DskA_TraR"/>
</dbReference>
<protein>
    <submittedName>
        <fullName evidence="6">Possible dnaK suppressor</fullName>
    </submittedName>
</protein>
<evidence type="ECO:0000259" key="5">
    <source>
        <dbReference type="Pfam" id="PF01258"/>
    </source>
</evidence>
<accession>A0A0H3BHI9</accession>
<reference evidence="6 7" key="1">
    <citation type="journal article" date="2008" name="BMC Microbiol.">
        <title>Complete genome sequence of Treponema pallidum ssp. pallidum strain SS14 determined with oligonucleotide arrays.</title>
        <authorList>
            <person name="Matejkova P."/>
            <person name="Strouhal M."/>
            <person name="Smajs D."/>
            <person name="Norris S.J."/>
            <person name="Palzkill T."/>
            <person name="Petrosino J.F."/>
            <person name="Sodergren E."/>
            <person name="Norton J.E."/>
            <person name="Singh J."/>
            <person name="Richmond T.A."/>
            <person name="Molla M.N."/>
            <person name="Albert T.J."/>
            <person name="Weinstock G.M."/>
        </authorList>
    </citation>
    <scope>NUCLEOTIDE SEQUENCE [LARGE SCALE GENOMIC DNA]</scope>
    <source>
        <strain evidence="6 7">SS14</strain>
    </source>
</reference>
<dbReference type="PATRIC" id="fig|455434.6.peg.97"/>
<evidence type="ECO:0000313" key="6">
    <source>
        <dbReference type="EMBL" id="ACD70523.1"/>
    </source>
</evidence>
<evidence type="ECO:0000256" key="2">
    <source>
        <dbReference type="ARBA" id="ARBA00022771"/>
    </source>
</evidence>
<organism evidence="6 7">
    <name type="scientific">Treponema pallidum subsp. pallidum (strain SS14)</name>
    <dbReference type="NCBI Taxonomy" id="455434"/>
    <lineage>
        <taxon>Bacteria</taxon>
        <taxon>Pseudomonadati</taxon>
        <taxon>Spirochaetota</taxon>
        <taxon>Spirochaetia</taxon>
        <taxon>Spirochaetales</taxon>
        <taxon>Treponemataceae</taxon>
        <taxon>Treponema</taxon>
    </lineage>
</organism>
<dbReference type="EMBL" id="CP000805">
    <property type="protein sequence ID" value="ACD70523.1"/>
    <property type="molecule type" value="Genomic_DNA"/>
</dbReference>
<keyword evidence="1" id="KW-0479">Metal-binding</keyword>
<gene>
    <name evidence="6" type="ordered locus">TPASS_0096</name>
</gene>
<evidence type="ECO:0000256" key="3">
    <source>
        <dbReference type="ARBA" id="ARBA00022833"/>
    </source>
</evidence>
<dbReference type="SUPFAM" id="SSF57716">
    <property type="entry name" value="Glucocorticoid receptor-like (DNA-binding domain)"/>
    <property type="match status" value="1"/>
</dbReference>
<keyword evidence="3" id="KW-0862">Zinc</keyword>
<dbReference type="GO" id="GO:0008270">
    <property type="term" value="F:zinc ion binding"/>
    <property type="evidence" value="ECO:0007669"/>
    <property type="project" value="UniProtKB-KW"/>
</dbReference>
<dbReference type="Proteomes" id="UP000001202">
    <property type="component" value="Chromosome"/>
</dbReference>
<dbReference type="KEGG" id="tpp:TPASS_0096"/>
<sequence length="120" mass="13580">MDQSFVEEMKVSLVERKRSLARSLTTNNEDFQAIVAGVDPKDSADIASDDMDRKMLESLSAKDLRCLQQIESALLRIEQGRYGKCADCGESIPEDRLRAIPYSLMCIECQSARESKRRAF</sequence>
<dbReference type="PANTHER" id="PTHR33823:SF4">
    <property type="entry name" value="GENERAL STRESS PROTEIN 16O"/>
    <property type="match status" value="1"/>
</dbReference>
<evidence type="ECO:0000256" key="1">
    <source>
        <dbReference type="ARBA" id="ARBA00022723"/>
    </source>
</evidence>
<evidence type="ECO:0000313" key="7">
    <source>
        <dbReference type="Proteomes" id="UP000001202"/>
    </source>
</evidence>
<dbReference type="PROSITE" id="PS51128">
    <property type="entry name" value="ZF_DKSA_2"/>
    <property type="match status" value="1"/>
</dbReference>
<dbReference type="Gene3D" id="1.20.120.910">
    <property type="entry name" value="DksA, coiled-coil domain"/>
    <property type="match status" value="1"/>
</dbReference>
<dbReference type="RefSeq" id="WP_010881545.1">
    <property type="nucleotide sequence ID" value="NC_010741.1"/>
</dbReference>
<dbReference type="PRINTS" id="PR00618">
    <property type="entry name" value="DKSAZNFINGER"/>
</dbReference>
<evidence type="ECO:0000256" key="4">
    <source>
        <dbReference type="PROSITE-ProRule" id="PRU00510"/>
    </source>
</evidence>
<dbReference type="AlphaFoldDB" id="A0A0H3BHI9"/>
<dbReference type="InterPro" id="IPR037187">
    <property type="entry name" value="DnaK_N"/>
</dbReference>
<dbReference type="InterPro" id="IPR020460">
    <property type="entry name" value="Znf_C4-type_bac"/>
</dbReference>
<dbReference type="SUPFAM" id="SSF109635">
    <property type="entry name" value="DnaK suppressor protein DksA, alpha-hairpin domain"/>
    <property type="match status" value="1"/>
</dbReference>